<accession>A0A6G1HTA2</accession>
<dbReference type="Proteomes" id="UP000799640">
    <property type="component" value="Unassembled WGS sequence"/>
</dbReference>
<dbReference type="AlphaFoldDB" id="A0A6G1HTA2"/>
<reference evidence="2" key="1">
    <citation type="journal article" date="2020" name="Stud. Mycol.">
        <title>101 Dothideomycetes genomes: a test case for predicting lifestyles and emergence of pathogens.</title>
        <authorList>
            <person name="Haridas S."/>
            <person name="Albert R."/>
            <person name="Binder M."/>
            <person name="Bloem J."/>
            <person name="Labutti K."/>
            <person name="Salamov A."/>
            <person name="Andreopoulos B."/>
            <person name="Baker S."/>
            <person name="Barry K."/>
            <person name="Bills G."/>
            <person name="Bluhm B."/>
            <person name="Cannon C."/>
            <person name="Castanera R."/>
            <person name="Culley D."/>
            <person name="Daum C."/>
            <person name="Ezra D."/>
            <person name="Gonzalez J."/>
            <person name="Henrissat B."/>
            <person name="Kuo A."/>
            <person name="Liang C."/>
            <person name="Lipzen A."/>
            <person name="Lutzoni F."/>
            <person name="Magnuson J."/>
            <person name="Mondo S."/>
            <person name="Nolan M."/>
            <person name="Ohm R."/>
            <person name="Pangilinan J."/>
            <person name="Park H.-J."/>
            <person name="Ramirez L."/>
            <person name="Alfaro M."/>
            <person name="Sun H."/>
            <person name="Tritt A."/>
            <person name="Yoshinaga Y."/>
            <person name="Zwiers L.-H."/>
            <person name="Turgeon B."/>
            <person name="Goodwin S."/>
            <person name="Spatafora J."/>
            <person name="Crous P."/>
            <person name="Grigoriev I."/>
        </authorList>
    </citation>
    <scope>NUCLEOTIDE SEQUENCE</scope>
    <source>
        <strain evidence="2">CBS 262.69</strain>
    </source>
</reference>
<feature type="region of interest" description="Disordered" evidence="1">
    <location>
        <begin position="1"/>
        <end position="63"/>
    </location>
</feature>
<feature type="compositionally biased region" description="Gly residues" evidence="1">
    <location>
        <begin position="35"/>
        <end position="44"/>
    </location>
</feature>
<dbReference type="EMBL" id="ML996698">
    <property type="protein sequence ID" value="KAF2398965.1"/>
    <property type="molecule type" value="Genomic_DNA"/>
</dbReference>
<evidence type="ECO:0000313" key="2">
    <source>
        <dbReference type="EMBL" id="KAF2398965.1"/>
    </source>
</evidence>
<protein>
    <submittedName>
        <fullName evidence="2">Uncharacterized protein</fullName>
    </submittedName>
</protein>
<gene>
    <name evidence="2" type="ORF">EJ06DRAFT_64110</name>
</gene>
<evidence type="ECO:0000313" key="3">
    <source>
        <dbReference type="Proteomes" id="UP000799640"/>
    </source>
</evidence>
<keyword evidence="3" id="KW-1185">Reference proteome</keyword>
<name>A0A6G1HTA2_9PEZI</name>
<organism evidence="2 3">
    <name type="scientific">Trichodelitschia bisporula</name>
    <dbReference type="NCBI Taxonomy" id="703511"/>
    <lineage>
        <taxon>Eukaryota</taxon>
        <taxon>Fungi</taxon>
        <taxon>Dikarya</taxon>
        <taxon>Ascomycota</taxon>
        <taxon>Pezizomycotina</taxon>
        <taxon>Dothideomycetes</taxon>
        <taxon>Dothideomycetes incertae sedis</taxon>
        <taxon>Phaeotrichales</taxon>
        <taxon>Phaeotrichaceae</taxon>
        <taxon>Trichodelitschia</taxon>
    </lineage>
</organism>
<evidence type="ECO:0000256" key="1">
    <source>
        <dbReference type="SAM" id="MobiDB-lite"/>
    </source>
</evidence>
<sequence>MKCVKTPEGVEIASGAGRGGGKAEGEKRREKRSGSGSGRPGLIGGEEEDQRSALLGSEGRRWSRGPHLIGTQIVQHGGPAEVVSPLIESAVWNLVDRADGAEGRAAGGWLMDSVGGGFNGGRGRPGSLSRRCSV</sequence>
<proteinExistence type="predicted"/>